<comment type="caution">
    <text evidence="10">The sequence shown here is derived from an EMBL/GenBank/DDBJ whole genome shotgun (WGS) entry which is preliminary data.</text>
</comment>
<evidence type="ECO:0000256" key="4">
    <source>
        <dbReference type="ARBA" id="ARBA00022475"/>
    </source>
</evidence>
<dbReference type="Pfam" id="PF02632">
    <property type="entry name" value="BioY"/>
    <property type="match status" value="1"/>
</dbReference>
<evidence type="ECO:0000313" key="10">
    <source>
        <dbReference type="EMBL" id="MFB9769606.1"/>
    </source>
</evidence>
<reference evidence="10 11" key="1">
    <citation type="submission" date="2024-09" db="EMBL/GenBank/DDBJ databases">
        <authorList>
            <person name="Sun Q."/>
            <person name="Mori K."/>
        </authorList>
    </citation>
    <scope>NUCLEOTIDE SEQUENCE [LARGE SCALE GENOMIC DNA]</scope>
    <source>
        <strain evidence="10 11">TBRC 4576</strain>
    </source>
</reference>
<keyword evidence="4 8" id="KW-1003">Cell membrane</keyword>
<dbReference type="PANTHER" id="PTHR34295">
    <property type="entry name" value="BIOTIN TRANSPORTER BIOY"/>
    <property type="match status" value="1"/>
</dbReference>
<feature type="transmembrane region" description="Helical" evidence="9">
    <location>
        <begin position="9"/>
        <end position="26"/>
    </location>
</feature>
<feature type="transmembrane region" description="Helical" evidence="9">
    <location>
        <begin position="122"/>
        <end position="143"/>
    </location>
</feature>
<evidence type="ECO:0000256" key="7">
    <source>
        <dbReference type="ARBA" id="ARBA00023136"/>
    </source>
</evidence>
<dbReference type="Proteomes" id="UP001589691">
    <property type="component" value="Unassembled WGS sequence"/>
</dbReference>
<dbReference type="InterPro" id="IPR003784">
    <property type="entry name" value="BioY"/>
</dbReference>
<comment type="subcellular location">
    <subcellularLocation>
        <location evidence="1 8">Cell membrane</location>
        <topology evidence="1 8">Multi-pass membrane protein</topology>
    </subcellularLocation>
</comment>
<protein>
    <recommendedName>
        <fullName evidence="8">Biotin transporter</fullName>
    </recommendedName>
</protein>
<dbReference type="PIRSF" id="PIRSF016661">
    <property type="entry name" value="BioY"/>
    <property type="match status" value="1"/>
</dbReference>
<feature type="transmembrane region" description="Helical" evidence="9">
    <location>
        <begin position="59"/>
        <end position="78"/>
    </location>
</feature>
<proteinExistence type="inferred from homology"/>
<keyword evidence="11" id="KW-1185">Reference proteome</keyword>
<evidence type="ECO:0000256" key="9">
    <source>
        <dbReference type="SAM" id="Phobius"/>
    </source>
</evidence>
<evidence type="ECO:0000256" key="8">
    <source>
        <dbReference type="PIRNR" id="PIRNR016661"/>
    </source>
</evidence>
<sequence>MTARNVLKPLVRAAMVTALIIILGLFPGIPVGIIPVPIVLQNMGIILAGELLGRRYGTLAVGVFLALAAVGLPVLSGGRGGAAVFVGPTGGYLFGWLLVPLLLGSLLYHLPVQPTRHWWWELLIVWSVGIFFVDLVGAGWLAIQAHLAFSTALISNVAFLPGDLLKATFAVFLSRRIRKIVHLEAGGANQ</sequence>
<keyword evidence="7 8" id="KW-0472">Membrane</keyword>
<feature type="transmembrane region" description="Helical" evidence="9">
    <location>
        <begin position="90"/>
        <end position="110"/>
    </location>
</feature>
<gene>
    <name evidence="10" type="ORF">ACFFLI_06985</name>
</gene>
<keyword evidence="6 9" id="KW-1133">Transmembrane helix</keyword>
<evidence type="ECO:0000256" key="3">
    <source>
        <dbReference type="ARBA" id="ARBA00022448"/>
    </source>
</evidence>
<dbReference type="Gene3D" id="1.10.1760.20">
    <property type="match status" value="1"/>
</dbReference>
<keyword evidence="3 8" id="KW-0813">Transport</keyword>
<organism evidence="10 11">
    <name type="scientific">Lactiplantibacillus modestisalitolerans</name>
    <dbReference type="NCBI Taxonomy" id="1457219"/>
    <lineage>
        <taxon>Bacteria</taxon>
        <taxon>Bacillati</taxon>
        <taxon>Bacillota</taxon>
        <taxon>Bacilli</taxon>
        <taxon>Lactobacillales</taxon>
        <taxon>Lactobacillaceae</taxon>
        <taxon>Lactiplantibacillus</taxon>
    </lineage>
</organism>
<name>A0ABV5WV74_9LACO</name>
<keyword evidence="5 9" id="KW-0812">Transmembrane</keyword>
<evidence type="ECO:0000256" key="6">
    <source>
        <dbReference type="ARBA" id="ARBA00022989"/>
    </source>
</evidence>
<dbReference type="EMBL" id="JBHLZY010000018">
    <property type="protein sequence ID" value="MFB9769606.1"/>
    <property type="molecule type" value="Genomic_DNA"/>
</dbReference>
<feature type="transmembrane region" description="Helical" evidence="9">
    <location>
        <begin position="149"/>
        <end position="173"/>
    </location>
</feature>
<evidence type="ECO:0000313" key="11">
    <source>
        <dbReference type="Proteomes" id="UP001589691"/>
    </source>
</evidence>
<dbReference type="RefSeq" id="WP_137642991.1">
    <property type="nucleotide sequence ID" value="NZ_BJEA01000012.1"/>
</dbReference>
<evidence type="ECO:0000256" key="1">
    <source>
        <dbReference type="ARBA" id="ARBA00004651"/>
    </source>
</evidence>
<comment type="similarity">
    <text evidence="2 8">Belongs to the BioY family.</text>
</comment>
<evidence type="ECO:0000256" key="5">
    <source>
        <dbReference type="ARBA" id="ARBA00022692"/>
    </source>
</evidence>
<accession>A0ABV5WV74</accession>
<dbReference type="PANTHER" id="PTHR34295:SF4">
    <property type="entry name" value="BIOTIN TRANSPORTER BIOY-RELATED"/>
    <property type="match status" value="1"/>
</dbReference>
<evidence type="ECO:0000256" key="2">
    <source>
        <dbReference type="ARBA" id="ARBA00010692"/>
    </source>
</evidence>